<sequence>MEKIGINIVFRKAWELMLRYFFVWLGGLLVVFLPLFALGYSWSLSILGDFIFNIYSNYRAGWDSVTIAIPLIWAVGSSIIVPYINKFSLTMVRNPQAVRRNFWQAVWYSLSDGLLTRFLYTFLCFLPLVIALYAGLQNLTNELFWQEIFGNFEQIVGLLIFLSYLGPIIWVLSQLLYSYLFESHFFLLFYILQDTSSRDNRLAPLSFFGCLRKSVSLIGGYRVRYMWLSFLLKLLVFGANYVVVLLTLLFVKLLGAEALNAVQFLPLLFTAVFQLFDLIARAVFADALMAKDEEIVDFGD</sequence>
<name>A0ABS5AUS3_9STRE</name>
<keyword evidence="3" id="KW-1185">Reference proteome</keyword>
<protein>
    <submittedName>
        <fullName evidence="2">Uncharacterized protein</fullName>
    </submittedName>
</protein>
<accession>A0ABS5AUS3</accession>
<reference evidence="2 3" key="1">
    <citation type="submission" date="2018-05" db="EMBL/GenBank/DDBJ databases">
        <title>Draft genome sequence of Streptococcus panodentis CCUG 70867T.</title>
        <authorList>
            <person name="Salva-Serra F."/>
            <person name="Mendez V."/>
            <person name="Jaen-Luchoro D."/>
            <person name="Gonzales-Siles L."/>
            <person name="Karlsson R."/>
            <person name="Engstrom-Jakobsson H."/>
            <person name="Busquets A."/>
            <person name="Gomila M."/>
            <person name="Pineiro-Iglesias B."/>
            <person name="Bennasar-Figueras A."/>
            <person name="Seeger M."/>
            <person name="Moore E."/>
        </authorList>
    </citation>
    <scope>NUCLEOTIDE SEQUENCE [LARGE SCALE GENOMIC DNA]</scope>
    <source>
        <strain evidence="2 3">CCUG 70867</strain>
    </source>
</reference>
<dbReference type="RefSeq" id="WP_209550832.1">
    <property type="nucleotide sequence ID" value="NZ_QFAY01000004.1"/>
</dbReference>
<feature type="transmembrane region" description="Helical" evidence="1">
    <location>
        <begin position="230"/>
        <end position="251"/>
    </location>
</feature>
<feature type="transmembrane region" description="Helical" evidence="1">
    <location>
        <begin position="118"/>
        <end position="136"/>
    </location>
</feature>
<proteinExistence type="predicted"/>
<dbReference type="Proteomes" id="UP001519349">
    <property type="component" value="Unassembled WGS sequence"/>
</dbReference>
<dbReference type="EMBL" id="QFAY01000004">
    <property type="protein sequence ID" value="MBP2620317.1"/>
    <property type="molecule type" value="Genomic_DNA"/>
</dbReference>
<feature type="transmembrane region" description="Helical" evidence="1">
    <location>
        <begin position="62"/>
        <end position="84"/>
    </location>
</feature>
<keyword evidence="1" id="KW-0812">Transmembrane</keyword>
<keyword evidence="1" id="KW-1133">Transmembrane helix</keyword>
<gene>
    <name evidence="2" type="ORF">DHL47_03010</name>
</gene>
<evidence type="ECO:0000313" key="3">
    <source>
        <dbReference type="Proteomes" id="UP001519349"/>
    </source>
</evidence>
<feature type="transmembrane region" description="Helical" evidence="1">
    <location>
        <begin position="156"/>
        <end position="180"/>
    </location>
</feature>
<keyword evidence="1" id="KW-0472">Membrane</keyword>
<feature type="transmembrane region" description="Helical" evidence="1">
    <location>
        <begin position="21"/>
        <end position="42"/>
    </location>
</feature>
<organism evidence="2 3">
    <name type="scientific">Streptococcus panodentis</name>
    <dbReference type="NCBI Taxonomy" id="1581472"/>
    <lineage>
        <taxon>Bacteria</taxon>
        <taxon>Bacillati</taxon>
        <taxon>Bacillota</taxon>
        <taxon>Bacilli</taxon>
        <taxon>Lactobacillales</taxon>
        <taxon>Streptococcaceae</taxon>
        <taxon>Streptococcus</taxon>
    </lineage>
</organism>
<evidence type="ECO:0000313" key="2">
    <source>
        <dbReference type="EMBL" id="MBP2620317.1"/>
    </source>
</evidence>
<comment type="caution">
    <text evidence="2">The sequence shown here is derived from an EMBL/GenBank/DDBJ whole genome shotgun (WGS) entry which is preliminary data.</text>
</comment>
<feature type="transmembrane region" description="Helical" evidence="1">
    <location>
        <begin position="263"/>
        <end position="284"/>
    </location>
</feature>
<evidence type="ECO:0000256" key="1">
    <source>
        <dbReference type="SAM" id="Phobius"/>
    </source>
</evidence>